<dbReference type="EMBL" id="JAFREP010000017">
    <property type="protein sequence ID" value="MBO1320474.1"/>
    <property type="molecule type" value="Genomic_DNA"/>
</dbReference>
<dbReference type="Gene3D" id="3.40.720.10">
    <property type="entry name" value="Alkaline Phosphatase, subunit A"/>
    <property type="match status" value="1"/>
</dbReference>
<organism evidence="1 2">
    <name type="scientific">Acanthopleuribacter pedis</name>
    <dbReference type="NCBI Taxonomy" id="442870"/>
    <lineage>
        <taxon>Bacteria</taxon>
        <taxon>Pseudomonadati</taxon>
        <taxon>Acidobacteriota</taxon>
        <taxon>Holophagae</taxon>
        <taxon>Acanthopleuribacterales</taxon>
        <taxon>Acanthopleuribacteraceae</taxon>
        <taxon>Acanthopleuribacter</taxon>
    </lineage>
</organism>
<keyword evidence="2" id="KW-1185">Reference proteome</keyword>
<proteinExistence type="predicted"/>
<accession>A0A8J7U550</accession>
<dbReference type="Pfam" id="PF01663">
    <property type="entry name" value="Phosphodiest"/>
    <property type="match status" value="1"/>
</dbReference>
<dbReference type="InterPro" id="IPR017850">
    <property type="entry name" value="Alkaline_phosphatase_core_sf"/>
</dbReference>
<dbReference type="PANTHER" id="PTHR10151:SF120">
    <property type="entry name" value="BIS(5'-ADENOSYL)-TRIPHOSPHATASE"/>
    <property type="match status" value="1"/>
</dbReference>
<comment type="caution">
    <text evidence="1">The sequence shown here is derived from an EMBL/GenBank/DDBJ whole genome shotgun (WGS) entry which is preliminary data.</text>
</comment>
<dbReference type="PANTHER" id="PTHR10151">
    <property type="entry name" value="ECTONUCLEOTIDE PYROPHOSPHATASE/PHOSPHODIESTERASE"/>
    <property type="match status" value="1"/>
</dbReference>
<sequence length="613" mass="67223">MIVITTVLLTTLLWTSPVEVPKLVVVSVDGGSDQLVDELLARGVLPADGAFGRIAREGKVADYLRPVNVSSTASSHAALFTGALPGDNGIVLNRFLGVDQLEGRPTSGFVAALDADTIFQAVKRAGIKVVCATAVTVDATGEDRSCSETMPYPSRLADAARIVFHPAGEARALDGRPGLWQPVEAVGETAAAIPWFAGEATPLELWLQQEGEPKLLVNHALAEKAVVLKLNQWQSQRMWRGTSLMEPWLRFDRVADGFRLYFGQIYGFRNADDAFMQTIFKTLGGWPGEPDHRALADGVIRLDEWRDQSVRQNEYLRGITHQVLQRKDWQVLFTYLPHVDDTQHHFMLRSPRQLDYHAEGGARRARFQAEIEAAYQRADTWLAGYMDAAPAGTRFLIISDHGGTPTHHVLFLNQWLADQGFAAEGKPSVRVTSAGPSAFFYVDGADAKAQQATIAVLTKKLKTLQDPDTGENLFEVVKQRHELTSLGLFHRQRSGQVFVSARPGWSLSMRVPPSKGWYLPNSYHRDSLAGAGLSRADQDFMLHRGLNEGGVGVHGHLSHNRMVHGLFYLWQPGVAPGPLGVVDALQVAPTIAALLNIPPPRQAKAKPVGTTFP</sequence>
<gene>
    <name evidence="1" type="ORF">J3U88_18505</name>
</gene>
<dbReference type="SUPFAM" id="SSF53649">
    <property type="entry name" value="Alkaline phosphatase-like"/>
    <property type="match status" value="1"/>
</dbReference>
<evidence type="ECO:0000313" key="1">
    <source>
        <dbReference type="EMBL" id="MBO1320474.1"/>
    </source>
</evidence>
<name>A0A8J7U550_9BACT</name>
<reference evidence="1" key="1">
    <citation type="submission" date="2021-03" db="EMBL/GenBank/DDBJ databases">
        <authorList>
            <person name="Wang G."/>
        </authorList>
    </citation>
    <scope>NUCLEOTIDE SEQUENCE</scope>
    <source>
        <strain evidence="1">KCTC 12899</strain>
    </source>
</reference>
<dbReference type="Proteomes" id="UP000664417">
    <property type="component" value="Unassembled WGS sequence"/>
</dbReference>
<evidence type="ECO:0000313" key="2">
    <source>
        <dbReference type="Proteomes" id="UP000664417"/>
    </source>
</evidence>
<protein>
    <submittedName>
        <fullName evidence="1">Alkaline phosphatase family protein</fullName>
    </submittedName>
</protein>
<dbReference type="GO" id="GO:0016787">
    <property type="term" value="F:hydrolase activity"/>
    <property type="evidence" value="ECO:0007669"/>
    <property type="project" value="UniProtKB-ARBA"/>
</dbReference>
<dbReference type="InterPro" id="IPR002591">
    <property type="entry name" value="Phosphodiest/P_Trfase"/>
</dbReference>
<dbReference type="AlphaFoldDB" id="A0A8J7U550"/>
<dbReference type="RefSeq" id="WP_207860429.1">
    <property type="nucleotide sequence ID" value="NZ_JAFREP010000017.1"/>
</dbReference>